<dbReference type="EMBL" id="DVHE01000014">
    <property type="protein sequence ID" value="HIR50000.1"/>
    <property type="molecule type" value="Genomic_DNA"/>
</dbReference>
<evidence type="ECO:0000313" key="4">
    <source>
        <dbReference type="Proteomes" id="UP000824239"/>
    </source>
</evidence>
<comment type="caution">
    <text evidence="3">The sequence shown here is derived from an EMBL/GenBank/DDBJ whole genome shotgun (WGS) entry which is preliminary data.</text>
</comment>
<gene>
    <name evidence="3" type="ORF">IAA53_01720</name>
</gene>
<protein>
    <submittedName>
        <fullName evidence="3">Ig-like domain-containing protein</fullName>
    </submittedName>
</protein>
<evidence type="ECO:0000259" key="2">
    <source>
        <dbReference type="SMART" id="SM00635"/>
    </source>
</evidence>
<feature type="region of interest" description="Disordered" evidence="1">
    <location>
        <begin position="30"/>
        <end position="74"/>
    </location>
</feature>
<feature type="domain" description="BIG2" evidence="2">
    <location>
        <begin position="272"/>
        <end position="345"/>
    </location>
</feature>
<sequence length="348" mass="35669">MICVILGLAVLLGAGYFAYVMGFFGSGSTTSQTQISDTQTTEPEDTQTDITPETDETEDSQPEEDDTAATSGVPCTSLTLSQDSITLDEAGGHIFLTAVSRPADCTDKITYQSSDDSIVTINENGMITAVAPGEVEIIVTCGSITERCSVLCDFEAATTEPDTDTPDDNDSDTQQPDVSASDGSDASLSSTDFTLFRPGEKTTLTVHNAPAGATITYVSSDASVVTVTNTGEVTAVGSGTATITVTVNSTKLTCIARCNLGDSAETGDTGDSDVTYSLSHTDVTLFSSGESFQITVSPTPGSVSWSTSNSAVCSVDGSGNVTAVGSGTANVTATIGGKTYTCIVRCGF</sequence>
<feature type="compositionally biased region" description="Low complexity" evidence="1">
    <location>
        <begin position="172"/>
        <end position="192"/>
    </location>
</feature>
<dbReference type="SUPFAM" id="SSF49373">
    <property type="entry name" value="Invasin/intimin cell-adhesion fragments"/>
    <property type="match status" value="3"/>
</dbReference>
<feature type="compositionally biased region" description="Low complexity" evidence="1">
    <location>
        <begin position="30"/>
        <end position="41"/>
    </location>
</feature>
<feature type="domain" description="BIG2" evidence="2">
    <location>
        <begin position="74"/>
        <end position="151"/>
    </location>
</feature>
<feature type="domain" description="BIG2" evidence="2">
    <location>
        <begin position="182"/>
        <end position="257"/>
    </location>
</feature>
<reference evidence="3" key="1">
    <citation type="submission" date="2020-10" db="EMBL/GenBank/DDBJ databases">
        <authorList>
            <person name="Gilroy R."/>
        </authorList>
    </citation>
    <scope>NUCLEOTIDE SEQUENCE</scope>
    <source>
        <strain evidence="3">ChiBcec15-4380</strain>
    </source>
</reference>
<dbReference type="Pfam" id="PF02368">
    <property type="entry name" value="Big_2"/>
    <property type="match status" value="3"/>
</dbReference>
<feature type="region of interest" description="Disordered" evidence="1">
    <location>
        <begin position="159"/>
        <end position="192"/>
    </location>
</feature>
<dbReference type="InterPro" id="IPR008964">
    <property type="entry name" value="Invasin/intimin_cell_adhesion"/>
</dbReference>
<proteinExistence type="predicted"/>
<reference evidence="3" key="2">
    <citation type="journal article" date="2021" name="PeerJ">
        <title>Extensive microbial diversity within the chicken gut microbiome revealed by metagenomics and culture.</title>
        <authorList>
            <person name="Gilroy R."/>
            <person name="Ravi A."/>
            <person name="Getino M."/>
            <person name="Pursley I."/>
            <person name="Horton D.L."/>
            <person name="Alikhan N.F."/>
            <person name="Baker D."/>
            <person name="Gharbi K."/>
            <person name="Hall N."/>
            <person name="Watson M."/>
            <person name="Adriaenssens E.M."/>
            <person name="Foster-Nyarko E."/>
            <person name="Jarju S."/>
            <person name="Secka A."/>
            <person name="Antonio M."/>
            <person name="Oren A."/>
            <person name="Chaudhuri R.R."/>
            <person name="La Ragione R."/>
            <person name="Hildebrand F."/>
            <person name="Pallen M.J."/>
        </authorList>
    </citation>
    <scope>NUCLEOTIDE SEQUENCE</scope>
    <source>
        <strain evidence="3">ChiBcec15-4380</strain>
    </source>
</reference>
<name>A0A9D1AR05_9FIRM</name>
<accession>A0A9D1AR05</accession>
<feature type="compositionally biased region" description="Acidic residues" evidence="1">
    <location>
        <begin position="42"/>
        <end position="67"/>
    </location>
</feature>
<feature type="compositionally biased region" description="Acidic residues" evidence="1">
    <location>
        <begin position="161"/>
        <end position="171"/>
    </location>
</feature>
<dbReference type="SMART" id="SM00635">
    <property type="entry name" value="BID_2"/>
    <property type="match status" value="3"/>
</dbReference>
<dbReference type="Gene3D" id="2.60.40.1080">
    <property type="match status" value="3"/>
</dbReference>
<dbReference type="AlphaFoldDB" id="A0A9D1AR05"/>
<evidence type="ECO:0000256" key="1">
    <source>
        <dbReference type="SAM" id="MobiDB-lite"/>
    </source>
</evidence>
<organism evidence="3 4">
    <name type="scientific">Candidatus Avoscillospira avicola</name>
    <dbReference type="NCBI Taxonomy" id="2840706"/>
    <lineage>
        <taxon>Bacteria</taxon>
        <taxon>Bacillati</taxon>
        <taxon>Bacillota</taxon>
        <taxon>Clostridia</taxon>
        <taxon>Eubacteriales</taxon>
        <taxon>Oscillospiraceae</taxon>
        <taxon>Oscillospiraceae incertae sedis</taxon>
        <taxon>Candidatus Avoscillospira</taxon>
    </lineage>
</organism>
<dbReference type="InterPro" id="IPR003343">
    <property type="entry name" value="Big_2"/>
</dbReference>
<dbReference type="Proteomes" id="UP000824239">
    <property type="component" value="Unassembled WGS sequence"/>
</dbReference>
<evidence type="ECO:0000313" key="3">
    <source>
        <dbReference type="EMBL" id="HIR50000.1"/>
    </source>
</evidence>